<protein>
    <submittedName>
        <fullName evidence="2">Uncharacterized protein</fullName>
    </submittedName>
</protein>
<dbReference type="Proteomes" id="UP000240883">
    <property type="component" value="Unassembled WGS sequence"/>
</dbReference>
<sequence length="250" mass="27167">MSHDAGQVKAHARGTSYVPAILMGPKRSTWDGIAPGETVCVPDQWQDVCISSAIRLNQLGSVGASTREKAKVIPDWPGKPSTWTPDCKLPEWVMVAIMKASLDSIAQRWLGPEPWHGVKPIWAYSLDMDGLAIGARASHATSTTQMGPTSLESRSDDVGAKEQAKGRPWGRDGMGRRRFHGLADFGVRRLRSRTSTCRHVAIECWSPVEAREREEAEPQVSRAPTSTALAAIVAGRASGSLRSHRPAGKR</sequence>
<evidence type="ECO:0000313" key="2">
    <source>
        <dbReference type="EMBL" id="PSN71590.1"/>
    </source>
</evidence>
<reference evidence="2 3" key="1">
    <citation type="journal article" date="2018" name="Front. Microbiol.">
        <title>Genome-Wide Analysis of Corynespora cassiicola Leaf Fall Disease Putative Effectors.</title>
        <authorList>
            <person name="Lopez D."/>
            <person name="Ribeiro S."/>
            <person name="Label P."/>
            <person name="Fumanal B."/>
            <person name="Venisse J.S."/>
            <person name="Kohler A."/>
            <person name="de Oliveira R.R."/>
            <person name="Labutti K."/>
            <person name="Lipzen A."/>
            <person name="Lail K."/>
            <person name="Bauer D."/>
            <person name="Ohm R.A."/>
            <person name="Barry K.W."/>
            <person name="Spatafora J."/>
            <person name="Grigoriev I.V."/>
            <person name="Martin F.M."/>
            <person name="Pujade-Renaud V."/>
        </authorList>
    </citation>
    <scope>NUCLEOTIDE SEQUENCE [LARGE SCALE GENOMIC DNA]</scope>
    <source>
        <strain evidence="2 3">Philippines</strain>
    </source>
</reference>
<feature type="compositionally biased region" description="Basic and acidic residues" evidence="1">
    <location>
        <begin position="153"/>
        <end position="173"/>
    </location>
</feature>
<feature type="compositionally biased region" description="Polar residues" evidence="1">
    <location>
        <begin position="139"/>
        <end position="152"/>
    </location>
</feature>
<evidence type="ECO:0000313" key="3">
    <source>
        <dbReference type="Proteomes" id="UP000240883"/>
    </source>
</evidence>
<organism evidence="2 3">
    <name type="scientific">Corynespora cassiicola Philippines</name>
    <dbReference type="NCBI Taxonomy" id="1448308"/>
    <lineage>
        <taxon>Eukaryota</taxon>
        <taxon>Fungi</taxon>
        <taxon>Dikarya</taxon>
        <taxon>Ascomycota</taxon>
        <taxon>Pezizomycotina</taxon>
        <taxon>Dothideomycetes</taxon>
        <taxon>Pleosporomycetidae</taxon>
        <taxon>Pleosporales</taxon>
        <taxon>Corynesporascaceae</taxon>
        <taxon>Corynespora</taxon>
    </lineage>
</organism>
<dbReference type="EMBL" id="KZ678131">
    <property type="protein sequence ID" value="PSN71590.1"/>
    <property type="molecule type" value="Genomic_DNA"/>
</dbReference>
<evidence type="ECO:0000256" key="1">
    <source>
        <dbReference type="SAM" id="MobiDB-lite"/>
    </source>
</evidence>
<feature type="region of interest" description="Disordered" evidence="1">
    <location>
        <begin position="139"/>
        <end position="173"/>
    </location>
</feature>
<name>A0A2T2P1M9_CORCC</name>
<accession>A0A2T2P1M9</accession>
<proteinExistence type="predicted"/>
<keyword evidence="3" id="KW-1185">Reference proteome</keyword>
<gene>
    <name evidence="2" type="ORF">BS50DRAFT_660814</name>
</gene>
<dbReference type="AlphaFoldDB" id="A0A2T2P1M9"/>